<comment type="similarity">
    <text evidence="2 10">Belongs to the Wnt family.</text>
</comment>
<evidence type="ECO:0000313" key="12">
    <source>
        <dbReference type="Proteomes" id="UP000225706"/>
    </source>
</evidence>
<name>A0A2B4RSH3_STYPI</name>
<comment type="caution">
    <text evidence="11">The sequence shown here is derived from an EMBL/GenBank/DDBJ whole genome shotgun (WGS) entry which is preliminary data.</text>
</comment>
<keyword evidence="12" id="KW-1185">Reference proteome</keyword>
<dbReference type="Gene3D" id="3.30.2460.20">
    <property type="match status" value="1"/>
</dbReference>
<dbReference type="PROSITE" id="PS00246">
    <property type="entry name" value="WNT1"/>
    <property type="match status" value="1"/>
</dbReference>
<keyword evidence="5" id="KW-0272">Extracellular matrix</keyword>
<dbReference type="Pfam" id="PF00110">
    <property type="entry name" value="wnt"/>
    <property type="match status" value="1"/>
</dbReference>
<dbReference type="EMBL" id="LSMT01000368">
    <property type="protein sequence ID" value="PFX19278.1"/>
    <property type="molecule type" value="Genomic_DNA"/>
</dbReference>
<dbReference type="GO" id="GO:0005615">
    <property type="term" value="C:extracellular space"/>
    <property type="evidence" value="ECO:0007669"/>
    <property type="project" value="TreeGrafter"/>
</dbReference>
<evidence type="ECO:0000256" key="7">
    <source>
        <dbReference type="ARBA" id="ARBA00023157"/>
    </source>
</evidence>
<dbReference type="PANTHER" id="PTHR12027">
    <property type="entry name" value="WNT RELATED"/>
    <property type="match status" value="1"/>
</dbReference>
<dbReference type="GO" id="GO:0060070">
    <property type="term" value="P:canonical Wnt signaling pathway"/>
    <property type="evidence" value="ECO:0007669"/>
    <property type="project" value="TreeGrafter"/>
</dbReference>
<dbReference type="FunFam" id="3.30.2460.20:FF:000001">
    <property type="entry name" value="Wnt homolog"/>
    <property type="match status" value="1"/>
</dbReference>
<dbReference type="PANTHER" id="PTHR12027:SF101">
    <property type="entry name" value="PROTEIN WNT-4"/>
    <property type="match status" value="1"/>
</dbReference>
<dbReference type="GO" id="GO:0005109">
    <property type="term" value="F:frizzled binding"/>
    <property type="evidence" value="ECO:0007669"/>
    <property type="project" value="TreeGrafter"/>
</dbReference>
<dbReference type="InterPro" id="IPR005817">
    <property type="entry name" value="Wnt"/>
</dbReference>
<keyword evidence="6 10" id="KW-0879">Wnt signaling pathway</keyword>
<comment type="subcellular location">
    <subcellularLocation>
        <location evidence="1 10">Secreted</location>
        <location evidence="1 10">Extracellular space</location>
        <location evidence="1 10">Extracellular matrix</location>
    </subcellularLocation>
</comment>
<reference evidence="12" key="1">
    <citation type="journal article" date="2017" name="bioRxiv">
        <title>Comparative analysis of the genomes of Stylophora pistillata and Acropora digitifera provides evidence for extensive differences between species of corals.</title>
        <authorList>
            <person name="Voolstra C.R."/>
            <person name="Li Y."/>
            <person name="Liew Y.J."/>
            <person name="Baumgarten S."/>
            <person name="Zoccola D."/>
            <person name="Flot J.-F."/>
            <person name="Tambutte S."/>
            <person name="Allemand D."/>
            <person name="Aranda M."/>
        </authorList>
    </citation>
    <scope>NUCLEOTIDE SEQUENCE [LARGE SCALE GENOMIC DNA]</scope>
</reference>
<dbReference type="InterPro" id="IPR018161">
    <property type="entry name" value="Wnt_CS"/>
</dbReference>
<evidence type="ECO:0000256" key="3">
    <source>
        <dbReference type="ARBA" id="ARBA00022473"/>
    </source>
</evidence>
<sequence length="376" mass="42279">MIVTTDKDTALTAANMVLFKILTLFQLLVAVEFSFFSPVTSSQWLSLALSSSVAKFNTRRSCDEAGTHFNNRQVQVCKRNVDVMNSVKFGATIAVQECQHQFRYRRWNCTTLQFEKSPVFGNSVNGGTREAAFVHSISSAGVAYAVTHSCSAGKLGRRCGCDQKNNGKMSKEGWKWAGCSDDIDFGIEFSRTFVDARERGRKGEDPSRISMNLHNNNAGRMAILKYMKIQCKCHGVSGSCKVKTCWRTLPNFRLVGDHIKEKFDGATEVELKQIGSRRVLLPRNPNFKPHTAVDLVYIDRSPDFCTPNLSTGSLGTQGRMCNRTSQAIDGCELMCCGRGYTTHQEARVERCECKFYWCCYVKCRECQRRVEVSICK</sequence>
<dbReference type="GO" id="GO:0030182">
    <property type="term" value="P:neuron differentiation"/>
    <property type="evidence" value="ECO:0007669"/>
    <property type="project" value="TreeGrafter"/>
</dbReference>
<dbReference type="STRING" id="50429.A0A2B4RSH3"/>
<proteinExistence type="inferred from homology"/>
<evidence type="ECO:0000256" key="9">
    <source>
        <dbReference type="ARBA" id="ARBA00023288"/>
    </source>
</evidence>
<gene>
    <name evidence="11" type="primary">WNT4</name>
    <name evidence="11" type="ORF">AWC38_SpisGene16312</name>
</gene>
<evidence type="ECO:0000256" key="2">
    <source>
        <dbReference type="ARBA" id="ARBA00005683"/>
    </source>
</evidence>
<dbReference type="InterPro" id="IPR043158">
    <property type="entry name" value="Wnt_C"/>
</dbReference>
<keyword evidence="8" id="KW-0325">Glycoprotein</keyword>
<accession>A0A2B4RSH3</accession>
<evidence type="ECO:0000256" key="5">
    <source>
        <dbReference type="ARBA" id="ARBA00022530"/>
    </source>
</evidence>
<protein>
    <recommendedName>
        <fullName evidence="10">Protein Wnt</fullName>
    </recommendedName>
</protein>
<comment type="function">
    <text evidence="10">Ligand for members of the frizzled family of seven transmembrane receptors.</text>
</comment>
<evidence type="ECO:0000256" key="8">
    <source>
        <dbReference type="ARBA" id="ARBA00023180"/>
    </source>
</evidence>
<dbReference type="OrthoDB" id="5945655at2759"/>
<dbReference type="PRINTS" id="PR01349">
    <property type="entry name" value="WNTPROTEIN"/>
</dbReference>
<evidence type="ECO:0000313" key="11">
    <source>
        <dbReference type="EMBL" id="PFX19278.1"/>
    </source>
</evidence>
<evidence type="ECO:0000256" key="6">
    <source>
        <dbReference type="ARBA" id="ARBA00022687"/>
    </source>
</evidence>
<dbReference type="CDD" id="cd19336">
    <property type="entry name" value="Wnt_Wnt4"/>
    <property type="match status" value="1"/>
</dbReference>
<organism evidence="11 12">
    <name type="scientific">Stylophora pistillata</name>
    <name type="common">Smooth cauliflower coral</name>
    <dbReference type="NCBI Taxonomy" id="50429"/>
    <lineage>
        <taxon>Eukaryota</taxon>
        <taxon>Metazoa</taxon>
        <taxon>Cnidaria</taxon>
        <taxon>Anthozoa</taxon>
        <taxon>Hexacorallia</taxon>
        <taxon>Scleractinia</taxon>
        <taxon>Astrocoeniina</taxon>
        <taxon>Pocilloporidae</taxon>
        <taxon>Stylophora</taxon>
    </lineage>
</organism>
<evidence type="ECO:0000256" key="10">
    <source>
        <dbReference type="RuleBase" id="RU003500"/>
    </source>
</evidence>
<dbReference type="AlphaFoldDB" id="A0A2B4RSH3"/>
<keyword evidence="9" id="KW-0449">Lipoprotein</keyword>
<dbReference type="SMART" id="SM00097">
    <property type="entry name" value="WNT1"/>
    <property type="match status" value="1"/>
</dbReference>
<dbReference type="Proteomes" id="UP000225706">
    <property type="component" value="Unassembled WGS sequence"/>
</dbReference>
<keyword evidence="7" id="KW-1015">Disulfide bond</keyword>
<evidence type="ECO:0000256" key="4">
    <source>
        <dbReference type="ARBA" id="ARBA00022525"/>
    </source>
</evidence>
<keyword evidence="3 10" id="KW-0217">Developmental protein</keyword>
<dbReference type="GO" id="GO:0045165">
    <property type="term" value="P:cell fate commitment"/>
    <property type="evidence" value="ECO:0007669"/>
    <property type="project" value="TreeGrafter"/>
</dbReference>
<dbReference type="GO" id="GO:0005125">
    <property type="term" value="F:cytokine activity"/>
    <property type="evidence" value="ECO:0007669"/>
    <property type="project" value="TreeGrafter"/>
</dbReference>
<keyword evidence="4" id="KW-0964">Secreted</keyword>
<evidence type="ECO:0000256" key="1">
    <source>
        <dbReference type="ARBA" id="ARBA00004498"/>
    </source>
</evidence>